<protein>
    <submittedName>
        <fullName evidence="3">Toxin-antitoxin system toxin component, RelE/ParE family</fullName>
    </submittedName>
</protein>
<gene>
    <name evidence="3" type="ORF">XTGNCPPB3709_2623</name>
</gene>
<dbReference type="InterPro" id="IPR007712">
    <property type="entry name" value="RelE/ParE_toxin"/>
</dbReference>
<sequence length="105" mass="12028">MKPAHWRPLARSDAEEAAAWYGEQGGPALELAFADALESATKTIARHPAIGSSRHAALLKLQDMRFWPLKGFPYLIFYVERETHVDLWRVLHAQRDIPAWMQESM</sequence>
<dbReference type="PANTHER" id="PTHR33755">
    <property type="entry name" value="TOXIN PARE1-RELATED"/>
    <property type="match status" value="1"/>
</dbReference>
<reference evidence="4" key="1">
    <citation type="submission" date="2016-07" db="EMBL/GenBank/DDBJ databases">
        <authorList>
            <person name="Florea S."/>
            <person name="Webb J.S."/>
            <person name="Jaromczyk J."/>
            <person name="Schardl C.L."/>
        </authorList>
    </citation>
    <scope>NUCLEOTIDE SEQUENCE [LARGE SCALE GENOMIC DNA]</scope>
</reference>
<proteinExistence type="inferred from homology"/>
<keyword evidence="2" id="KW-1277">Toxin-antitoxin system</keyword>
<dbReference type="Gene3D" id="3.30.2310.20">
    <property type="entry name" value="RelE-like"/>
    <property type="match status" value="1"/>
</dbReference>
<dbReference type="Proteomes" id="UP000184997">
    <property type="component" value="Unassembled WGS sequence"/>
</dbReference>
<dbReference type="EMBL" id="FLUK01000211">
    <property type="protein sequence ID" value="SBV88676.1"/>
    <property type="molecule type" value="Genomic_DNA"/>
</dbReference>
<accession>A0A1M4JA61</accession>
<dbReference type="InterPro" id="IPR051803">
    <property type="entry name" value="TA_system_RelE-like_toxin"/>
</dbReference>
<comment type="similarity">
    <text evidence="1">Belongs to the RelE toxin family.</text>
</comment>
<dbReference type="Pfam" id="PF05016">
    <property type="entry name" value="ParE_toxin"/>
    <property type="match status" value="1"/>
</dbReference>
<evidence type="ECO:0000256" key="2">
    <source>
        <dbReference type="ARBA" id="ARBA00022649"/>
    </source>
</evidence>
<name>A0A1M4JA61_9XANT</name>
<evidence type="ECO:0000313" key="4">
    <source>
        <dbReference type="Proteomes" id="UP000184997"/>
    </source>
</evidence>
<evidence type="ECO:0000256" key="1">
    <source>
        <dbReference type="ARBA" id="ARBA00006226"/>
    </source>
</evidence>
<dbReference type="RefSeq" id="WP_009608328.1">
    <property type="nucleotide sequence ID" value="NZ_CP076257.1"/>
</dbReference>
<organism evidence="3 4">
    <name type="scientific">Xanthomonas graminis pv. graminis</name>
    <dbReference type="NCBI Taxonomy" id="134874"/>
    <lineage>
        <taxon>Bacteria</taxon>
        <taxon>Pseudomonadati</taxon>
        <taxon>Pseudomonadota</taxon>
        <taxon>Gammaproteobacteria</taxon>
        <taxon>Lysobacterales</taxon>
        <taxon>Lysobacteraceae</taxon>
        <taxon>Xanthomonas</taxon>
        <taxon>Xanthomonas translucens group</taxon>
        <taxon>Xanthomonas graminis</taxon>
    </lineage>
</organism>
<dbReference type="PANTHER" id="PTHR33755:SF8">
    <property type="entry name" value="TOXIN PARE2"/>
    <property type="match status" value="1"/>
</dbReference>
<evidence type="ECO:0000313" key="3">
    <source>
        <dbReference type="EMBL" id="SBV88676.1"/>
    </source>
</evidence>
<dbReference type="AlphaFoldDB" id="A0A1M4JA61"/>
<dbReference type="InterPro" id="IPR035093">
    <property type="entry name" value="RelE/ParE_toxin_dom_sf"/>
</dbReference>